<evidence type="ECO:0000313" key="5">
    <source>
        <dbReference type="EMBL" id="CAL1599572.1"/>
    </source>
</evidence>
<dbReference type="GO" id="GO:0008234">
    <property type="term" value="F:cysteine-type peptidase activity"/>
    <property type="evidence" value="ECO:0007669"/>
    <property type="project" value="InterPro"/>
</dbReference>
<accession>A0AAV2LH71</accession>
<evidence type="ECO:0000313" key="6">
    <source>
        <dbReference type="Proteomes" id="UP001497482"/>
    </source>
</evidence>
<gene>
    <name evidence="5" type="ORF">KC01_LOCUS27819</name>
</gene>
<keyword evidence="2" id="KW-0645">Protease</keyword>
<dbReference type="Gene3D" id="3.40.395.10">
    <property type="entry name" value="Adenoviral Proteinase, Chain A"/>
    <property type="match status" value="1"/>
</dbReference>
<evidence type="ECO:0000259" key="4">
    <source>
        <dbReference type="PROSITE" id="PS50600"/>
    </source>
</evidence>
<dbReference type="Proteomes" id="UP001497482">
    <property type="component" value="Chromosome 23"/>
</dbReference>
<evidence type="ECO:0000256" key="2">
    <source>
        <dbReference type="ARBA" id="ARBA00022670"/>
    </source>
</evidence>
<feature type="domain" description="Ubiquitin-like protease family profile" evidence="4">
    <location>
        <begin position="77"/>
        <end position="229"/>
    </location>
</feature>
<dbReference type="EMBL" id="OZ035845">
    <property type="protein sequence ID" value="CAL1599572.1"/>
    <property type="molecule type" value="Genomic_DNA"/>
</dbReference>
<keyword evidence="3" id="KW-0378">Hydrolase</keyword>
<sequence>MRKKGRKGGRIEPDFSGPYTIEAINGKLATLANLKEGGGTRNEACQAFGYSLCTSMPVNTLWASEDKGHVQAVVGPYKLYDTSFRTLEGTNWLSDEVIDAYYKVLVMKEKNTPVHHINAVVASALFVHGRFETLRKMKFPTEDTWLCPLNVGAHWILLVIHITQRQLVLIDPLSNEGTYQRKVLRNWRNFLRRVEKMENEKWSIATLEHKRQQDSCSCGVLILMFAEAYLLNRVLSHIETSPNEMEKARFAVACTLLQNSDK</sequence>
<dbReference type="InterPro" id="IPR038765">
    <property type="entry name" value="Papain-like_cys_pep_sf"/>
</dbReference>
<comment type="similarity">
    <text evidence="1">Belongs to the peptidase C48 family.</text>
</comment>
<dbReference type="InterPro" id="IPR003653">
    <property type="entry name" value="Peptidase_C48_C"/>
</dbReference>
<dbReference type="GO" id="GO:0006508">
    <property type="term" value="P:proteolysis"/>
    <property type="evidence" value="ECO:0007669"/>
    <property type="project" value="UniProtKB-KW"/>
</dbReference>
<dbReference type="AlphaFoldDB" id="A0AAV2LH71"/>
<name>A0AAV2LH71_KNICA</name>
<evidence type="ECO:0000256" key="3">
    <source>
        <dbReference type="ARBA" id="ARBA00022801"/>
    </source>
</evidence>
<dbReference type="PROSITE" id="PS50600">
    <property type="entry name" value="ULP_PROTEASE"/>
    <property type="match status" value="1"/>
</dbReference>
<proteinExistence type="inferred from homology"/>
<dbReference type="SUPFAM" id="SSF54001">
    <property type="entry name" value="Cysteine proteinases"/>
    <property type="match status" value="1"/>
</dbReference>
<evidence type="ECO:0000256" key="1">
    <source>
        <dbReference type="ARBA" id="ARBA00005234"/>
    </source>
</evidence>
<organism evidence="5 6">
    <name type="scientific">Knipowitschia caucasica</name>
    <name type="common">Caucasian dwarf goby</name>
    <name type="synonym">Pomatoschistus caucasicus</name>
    <dbReference type="NCBI Taxonomy" id="637954"/>
    <lineage>
        <taxon>Eukaryota</taxon>
        <taxon>Metazoa</taxon>
        <taxon>Chordata</taxon>
        <taxon>Craniata</taxon>
        <taxon>Vertebrata</taxon>
        <taxon>Euteleostomi</taxon>
        <taxon>Actinopterygii</taxon>
        <taxon>Neopterygii</taxon>
        <taxon>Teleostei</taxon>
        <taxon>Neoteleostei</taxon>
        <taxon>Acanthomorphata</taxon>
        <taxon>Gobiaria</taxon>
        <taxon>Gobiiformes</taxon>
        <taxon>Gobioidei</taxon>
        <taxon>Gobiidae</taxon>
        <taxon>Gobiinae</taxon>
        <taxon>Knipowitschia</taxon>
    </lineage>
</organism>
<reference evidence="5 6" key="1">
    <citation type="submission" date="2024-04" db="EMBL/GenBank/DDBJ databases">
        <authorList>
            <person name="Waldvogel A.-M."/>
            <person name="Schoenle A."/>
        </authorList>
    </citation>
    <scope>NUCLEOTIDE SEQUENCE [LARGE SCALE GENOMIC DNA]</scope>
</reference>
<keyword evidence="6" id="KW-1185">Reference proteome</keyword>
<protein>
    <recommendedName>
        <fullName evidence="4">Ubiquitin-like protease family profile domain-containing protein</fullName>
    </recommendedName>
</protein>
<dbReference type="Pfam" id="PF02902">
    <property type="entry name" value="Peptidase_C48"/>
    <property type="match status" value="1"/>
</dbReference>